<dbReference type="RefSeq" id="WP_184213309.1">
    <property type="nucleotide sequence ID" value="NZ_JACHIF010000016.1"/>
</dbReference>
<sequence length="1488" mass="164633">MPSSLLLEQDAITIRDEYDLLTEEEKPSAAAWLRDYTAQQEKSGQPLFPLEQAAQRERSQQIEKLYKNLEAVPSPISVGEPAEANRARALYANVQLLQTLYPDYKPEQHDFYKADYALRQFGSAEMDEHRFYTQVQGQFEKQERTDQAMKAANNAAFRSAAQNQNLLKAFGEWQTATPDAPDEAKQTFFNTFNATEKKLAPHRELMVGVMDAMERTMTGKAVDSDDAFLQGAKELLLDVPDGDLPLVLATMRLDAEKRGLIQSEKKGTGYKHGAWQMLKGLQLVAPFGTVVENPEGELFWQQMGESIFRFGRGALKDRERMEKRIENVTEKGQIKFSGDAIRTVEDARKYVDEFMMEEFTSESMSSMDNPGGALVMRSLLDKRKTITLDAAATQLIQEAKARQMKGVRIEFEMDNLGDIADPVPNVFASTLGTSGTALALTVATRGMALPLLAVGYKNLEYSELSLKYPGMSREDKSQIAWLSGGLQALGDGIGGGALTKLPALKKLITQPLTNALIARAVGRVGLTYGVENLVEGGQDIATPALMLALKSDVPGYDWDHELKNFWAGRADVAMGMIPLTLLGVGGSTLRDIHGVQEMLSQNELLARAGTIEADRMIIVDLAQKGDVNGARVALQEAWARRDPAVAAEYQATMTEQQGRAQKAFEEATHLGLLPTVRKKDETYIVTDAAGNQAQFTSAQEAWQAAAESMTPEQHRLVNDLLQQRAGNGVTSENRLQFSQSEGTQGQPAAQPPRTPGQAMQALAENENRFRRGPASESKELVGIVQEYELAQEVDFVDETFSIQDPHASKVEQIHLKNGGNAYLFHAKDGTVWMDRTEMRVSENDPVQGGDLVTQAFMTYAHNNGLRVRPDPLSVSDIAQQRDLSHMLSSALRHRTTGHLMPNGINLKTGEAFENMPGWREGDSREAFDHNVDLLARAEYEAVRSAMQTHGQTRLEDLRWDPQDDTVINVVTGRRLSERDFKSIVSGLDSGNSGVGATTLSRALVARQALQSNGSGKPDLERTESADIQSSGGTVDESGDKLFTLLQNKKLFYSQPDGSGATLGTTLGSSEQLGQTLAETARFLNQKQPGLVNEHTHLFTTVEALLASDYARQYPFTESQIADIQGAEGFYDRRTGASIILASNIQLQAGESDQAAVTRVILHERVGEGGIHRLLGVNPAQAQRFQVLAQRIPEGELSAILEEEGYAHLRDHPQDLAIEWFARRAQARPDLLQKRGLLQDLWHLLRETVADWQTRLGLSSNRGRSFDAQVESLIQRARDQAIKGRPLAAGESGQDADGFEKPRLAFSLPIRQDKPTSWAAVKPGHRWMSAKGFIPKLSDKRPIFDAMKRGSFQEKVSHIANWLSSMPKVKDPWGGTITLANPQGPGGFPTKLENRAAHMLGEKRDKKVEKRTEDPVKVQWIGAVQQTIEQAQVRVRQGHETLYFRSYAEGVHMVVVEEGIVKDQFGVVSQYRPNMARHNFDGAVVEKVR</sequence>
<dbReference type="InterPro" id="IPR041196">
    <property type="entry name" value="LPD37"/>
</dbReference>
<evidence type="ECO:0000313" key="4">
    <source>
        <dbReference type="Proteomes" id="UP000534294"/>
    </source>
</evidence>
<reference evidence="3 4" key="1">
    <citation type="submission" date="2020-08" db="EMBL/GenBank/DDBJ databases">
        <title>Genomic Encyclopedia of Type Strains, Phase IV (KMG-IV): sequencing the most valuable type-strain genomes for metagenomic binning, comparative biology and taxonomic classification.</title>
        <authorList>
            <person name="Goeker M."/>
        </authorList>
    </citation>
    <scope>NUCLEOTIDE SEQUENCE [LARGE SCALE GENOMIC DNA]</scope>
    <source>
        <strain evidence="3 4">DSM 12251</strain>
    </source>
</reference>
<dbReference type="Pfam" id="PF18853">
    <property type="entry name" value="LPD37"/>
    <property type="match status" value="1"/>
</dbReference>
<gene>
    <name evidence="3" type="ORF">HNQ64_004874</name>
</gene>
<organism evidence="3 4">
    <name type="scientific">Prosthecobacter dejongeii</name>
    <dbReference type="NCBI Taxonomy" id="48465"/>
    <lineage>
        <taxon>Bacteria</taxon>
        <taxon>Pseudomonadati</taxon>
        <taxon>Verrucomicrobiota</taxon>
        <taxon>Verrucomicrobiia</taxon>
        <taxon>Verrucomicrobiales</taxon>
        <taxon>Verrucomicrobiaceae</taxon>
        <taxon>Prosthecobacter</taxon>
    </lineage>
</organism>
<accession>A0A7W7YQP4</accession>
<dbReference type="EMBL" id="JACHIF010000016">
    <property type="protein sequence ID" value="MBB5040586.1"/>
    <property type="molecule type" value="Genomic_DNA"/>
</dbReference>
<evidence type="ECO:0000313" key="3">
    <source>
        <dbReference type="EMBL" id="MBB5040586.1"/>
    </source>
</evidence>
<feature type="domain" description="Large polyvalent protein associated" evidence="2">
    <location>
        <begin position="757"/>
        <end position="1007"/>
    </location>
</feature>
<keyword evidence="4" id="KW-1185">Reference proteome</keyword>
<comment type="caution">
    <text evidence="3">The sequence shown here is derived from an EMBL/GenBank/DDBJ whole genome shotgun (WGS) entry which is preliminary data.</text>
</comment>
<name>A0A7W7YQP4_9BACT</name>
<dbReference type="Proteomes" id="UP000534294">
    <property type="component" value="Unassembled WGS sequence"/>
</dbReference>
<feature type="region of interest" description="Disordered" evidence="1">
    <location>
        <begin position="731"/>
        <end position="755"/>
    </location>
</feature>
<evidence type="ECO:0000259" key="2">
    <source>
        <dbReference type="Pfam" id="PF18853"/>
    </source>
</evidence>
<feature type="region of interest" description="Disordered" evidence="1">
    <location>
        <begin position="1010"/>
        <end position="1034"/>
    </location>
</feature>
<feature type="compositionally biased region" description="Polar residues" evidence="1">
    <location>
        <begin position="731"/>
        <end position="747"/>
    </location>
</feature>
<evidence type="ECO:0000256" key="1">
    <source>
        <dbReference type="SAM" id="MobiDB-lite"/>
    </source>
</evidence>
<protein>
    <recommendedName>
        <fullName evidence="2">Large polyvalent protein associated domain-containing protein</fullName>
    </recommendedName>
</protein>
<proteinExistence type="predicted"/>